<protein>
    <submittedName>
        <fullName evidence="9">Four-carbon acid sugar kinase family protein</fullName>
    </submittedName>
</protein>
<dbReference type="SUPFAM" id="SSF142764">
    <property type="entry name" value="YgbK-like"/>
    <property type="match status" value="1"/>
</dbReference>
<feature type="domain" description="Four-carbon acid sugar kinase N-terminal" evidence="7">
    <location>
        <begin position="11"/>
        <end position="233"/>
    </location>
</feature>
<dbReference type="EMBL" id="JACTNF010000002">
    <property type="protein sequence ID" value="MBO1073438.1"/>
    <property type="molecule type" value="Genomic_DNA"/>
</dbReference>
<dbReference type="Proteomes" id="UP001518990">
    <property type="component" value="Unassembled WGS sequence"/>
</dbReference>
<dbReference type="Gene3D" id="3.40.980.20">
    <property type="entry name" value="Four-carbon acid sugar kinase, nucleotide binding domain"/>
    <property type="match status" value="1"/>
</dbReference>
<evidence type="ECO:0000313" key="9">
    <source>
        <dbReference type="EMBL" id="MBO1073438.1"/>
    </source>
</evidence>
<dbReference type="InterPro" id="IPR042213">
    <property type="entry name" value="NBD_C_sf"/>
</dbReference>
<dbReference type="InterPro" id="IPR010737">
    <property type="entry name" value="4-carb_acid_sugar_kinase_N"/>
</dbReference>
<evidence type="ECO:0000256" key="6">
    <source>
        <dbReference type="ARBA" id="ARBA00023277"/>
    </source>
</evidence>
<name>A0ABS3K7I5_9PROT</name>
<keyword evidence="10" id="KW-1185">Reference proteome</keyword>
<dbReference type="InterPro" id="IPR037051">
    <property type="entry name" value="4-carb_acid_sugar_kinase_N_sf"/>
</dbReference>
<dbReference type="GO" id="GO:0016301">
    <property type="term" value="F:kinase activity"/>
    <property type="evidence" value="ECO:0007669"/>
    <property type="project" value="UniProtKB-KW"/>
</dbReference>
<evidence type="ECO:0000256" key="3">
    <source>
        <dbReference type="ARBA" id="ARBA00022741"/>
    </source>
</evidence>
<keyword evidence="5" id="KW-0067">ATP-binding</keyword>
<keyword evidence="2" id="KW-0808">Transferase</keyword>
<proteinExistence type="inferred from homology"/>
<evidence type="ECO:0000313" key="10">
    <source>
        <dbReference type="Proteomes" id="UP001518990"/>
    </source>
</evidence>
<dbReference type="Pfam" id="PF07005">
    <property type="entry name" value="SBD_N"/>
    <property type="match status" value="1"/>
</dbReference>
<dbReference type="Gene3D" id="3.40.50.10840">
    <property type="entry name" value="Putative sugar-binding, N-terminal domain"/>
    <property type="match status" value="1"/>
</dbReference>
<reference evidence="9 10" key="1">
    <citation type="submission" date="2020-09" db="EMBL/GenBank/DDBJ databases">
        <title>Roseomonas.</title>
        <authorList>
            <person name="Zhu W."/>
        </authorList>
    </citation>
    <scope>NUCLEOTIDE SEQUENCE [LARGE SCALE GENOMIC DNA]</scope>
    <source>
        <strain evidence="9 10">1311</strain>
    </source>
</reference>
<evidence type="ECO:0000259" key="8">
    <source>
        <dbReference type="Pfam" id="PF17042"/>
    </source>
</evidence>
<evidence type="ECO:0000256" key="5">
    <source>
        <dbReference type="ARBA" id="ARBA00022840"/>
    </source>
</evidence>
<comment type="similarity">
    <text evidence="1">Belongs to the four-carbon acid sugar kinase family.</text>
</comment>
<accession>A0ABS3K7I5</accession>
<keyword evidence="4 9" id="KW-0418">Kinase</keyword>
<keyword evidence="3" id="KW-0547">Nucleotide-binding</keyword>
<keyword evidence="6" id="KW-0119">Carbohydrate metabolism</keyword>
<evidence type="ECO:0000259" key="7">
    <source>
        <dbReference type="Pfam" id="PF07005"/>
    </source>
</evidence>
<comment type="caution">
    <text evidence="9">The sequence shown here is derived from an EMBL/GenBank/DDBJ whole genome shotgun (WGS) entry which is preliminary data.</text>
</comment>
<evidence type="ECO:0000256" key="4">
    <source>
        <dbReference type="ARBA" id="ARBA00022777"/>
    </source>
</evidence>
<dbReference type="InterPro" id="IPR031475">
    <property type="entry name" value="NBD_C"/>
</dbReference>
<organism evidence="9 10">
    <name type="scientific">Roseomonas marmotae</name>
    <dbReference type="NCBI Taxonomy" id="2768161"/>
    <lineage>
        <taxon>Bacteria</taxon>
        <taxon>Pseudomonadati</taxon>
        <taxon>Pseudomonadota</taxon>
        <taxon>Alphaproteobacteria</taxon>
        <taxon>Acetobacterales</taxon>
        <taxon>Roseomonadaceae</taxon>
        <taxon>Roseomonas</taxon>
    </lineage>
</organism>
<dbReference type="Pfam" id="PF17042">
    <property type="entry name" value="NBD_C"/>
    <property type="match status" value="1"/>
</dbReference>
<gene>
    <name evidence="9" type="ORF">IAI60_02310</name>
</gene>
<sequence length="421" mass="42578">MPLPEPMPPWLILADDLTGAADCGVAFARRGHATAVTWEHGRASGAETVLSIDADSRRLPAGAAAERHAGLLRDLLRPGMAFYKKIDSTLRGQPAAELAASLAVLRDMGRPAMAIVAPAFPATGRTTEAGCIRLDGVPLEASPLWAREHSYDSADLRGVLAGAGLPAALLPLARLRAAPDAVTQALRAAQAEGMAALVCDAASMADLEAIARASLPLAGQVAWAGSGGLAAALAAVGPEGREPPPALEARRGGLLLVVGSLAEASRAAAAEALAGGGLRHFGLPPGLLRAGPRAWEESAGAIAAAIAAGEDALVMIEADAGADPRQGAALAQALARLLRPAGRLAGGIFATGGETACALLSQLGVHSIRLLEEIAPGVPLGLTRGELMLPVVTKAGGFGDAGTIGHARRRLRARLQQEAMG</sequence>
<evidence type="ECO:0000256" key="2">
    <source>
        <dbReference type="ARBA" id="ARBA00022679"/>
    </source>
</evidence>
<feature type="domain" description="Four-carbon acid sugar kinase nucleotide binding" evidence="8">
    <location>
        <begin position="255"/>
        <end position="403"/>
    </location>
</feature>
<evidence type="ECO:0000256" key="1">
    <source>
        <dbReference type="ARBA" id="ARBA00005715"/>
    </source>
</evidence>